<feature type="region of interest" description="Disordered" evidence="2">
    <location>
        <begin position="858"/>
        <end position="877"/>
    </location>
</feature>
<evidence type="ECO:0000256" key="1">
    <source>
        <dbReference type="SAM" id="Coils"/>
    </source>
</evidence>
<dbReference type="EMBL" id="KL660504">
    <property type="protein sequence ID" value="KFA66035.1"/>
    <property type="molecule type" value="Genomic_DNA"/>
</dbReference>
<feature type="compositionally biased region" description="Acidic residues" evidence="2">
    <location>
        <begin position="865"/>
        <end position="877"/>
    </location>
</feature>
<evidence type="ECO:0000313" key="4">
    <source>
        <dbReference type="Proteomes" id="UP000028524"/>
    </source>
</evidence>
<keyword evidence="4" id="KW-1185">Reference proteome</keyword>
<sequence length="877" mass="99348">MENLQPEEQLEVWDETERNVWSEFHQKWEEERRSRDKDFQKALLSIKVDIGTLLGRQTQLTETQSLLLRELNKVEEELSQVANECDSKANQLHQLEIDYQQQQHESLVNQDRITRKMTDFFRRMRKGDPAADPDQEPASFDAHLVNGHTNSRSNGLTNGHSNGHSNERAGGDINAHTNGVVPPDAAETLVNIVDADGDLIGPVHRIDPWNQWVEAIQDMPIRRDVKIRRNRKFGQVHLDSIYDRTEAKGVRWLSCMIQATGEIQGKRCVSCEKNQGAFEDCIILGEDMFQKCGNCEWNRQGCHGASKNRTDASDDNNSLQENEALSTELAAAAPPMNSLATNQASADEENHREEHAVEQAVAKASGLSNGSVLISQATPSTEIHSPTVQLAPSKPSLEIAPLPLPLNSGFTPANIRSRPESVTVPSTEYSQSPQLSPIRTSSGPPDSLEEITRENLVLKDNGTVYVYPPCVEGVPLVKIDENHPYWESSWPNVRSTIEPALHSWRAKLEVAVENDQRGEKRNSSKYQIGRQVNRGLKILEFLEHGDISPYQLLNKSYMYGGKGGITSYDTLFRLADTLSELAKFKLDITPLEWLRHRLHELVLEDGQHFNLAKTMHQFYNDPKLSALRSKHGFKNIGRPSIGRQSLGSAAGTPRPTQVKRKVLHSQASTPRSTPALEGSPLAAQASAPSPKRVKNQHIGHESAADDLHTNDFSDADSWCGSPLNTYDWRIYQIKTRVYTSAIRVTQYWTWLEDSKRFEHQVLTEVDPPRWGVLKEPLNFNVRLDEIAEIVWNLNALRLQVIVHRAKMVVARKDRQPRGDLMVAFKRERTMKRFLSFCREKKIHLVEKPMSELVERWDNLQSEQLPDNDEEATEDLRG</sequence>
<feature type="compositionally biased region" description="Polar residues" evidence="2">
    <location>
        <begin position="149"/>
        <end position="164"/>
    </location>
</feature>
<feature type="region of interest" description="Disordered" evidence="2">
    <location>
        <begin position="635"/>
        <end position="697"/>
    </location>
</feature>
<dbReference type="AlphaFoldDB" id="A0A084QQ00"/>
<feature type="compositionally biased region" description="Polar residues" evidence="2">
    <location>
        <begin position="423"/>
        <end position="444"/>
    </location>
</feature>
<dbReference type="OMA" id="PSHPYWD"/>
<proteinExistence type="predicted"/>
<feature type="compositionally biased region" description="Low complexity" evidence="2">
    <location>
        <begin position="679"/>
        <end position="690"/>
    </location>
</feature>
<dbReference type="InterPro" id="IPR022190">
    <property type="entry name" value="DUF3716"/>
</dbReference>
<dbReference type="STRING" id="1283841.A0A084QQ00"/>
<dbReference type="OrthoDB" id="4800057at2759"/>
<dbReference type="InParanoid" id="A0A084QQ00"/>
<feature type="region of interest" description="Disordered" evidence="2">
    <location>
        <begin position="416"/>
        <end position="447"/>
    </location>
</feature>
<organism evidence="3 4">
    <name type="scientific">Stachybotrys chlorohalonatus (strain IBT 40285)</name>
    <dbReference type="NCBI Taxonomy" id="1283841"/>
    <lineage>
        <taxon>Eukaryota</taxon>
        <taxon>Fungi</taxon>
        <taxon>Dikarya</taxon>
        <taxon>Ascomycota</taxon>
        <taxon>Pezizomycotina</taxon>
        <taxon>Sordariomycetes</taxon>
        <taxon>Hypocreomycetidae</taxon>
        <taxon>Hypocreales</taxon>
        <taxon>Stachybotryaceae</taxon>
        <taxon>Stachybotrys</taxon>
    </lineage>
</organism>
<dbReference type="Proteomes" id="UP000028524">
    <property type="component" value="Unassembled WGS sequence"/>
</dbReference>
<feature type="region of interest" description="Disordered" evidence="2">
    <location>
        <begin position="149"/>
        <end position="172"/>
    </location>
</feature>
<gene>
    <name evidence="3" type="ORF">S40285_03723</name>
</gene>
<evidence type="ECO:0000256" key="2">
    <source>
        <dbReference type="SAM" id="MobiDB-lite"/>
    </source>
</evidence>
<reference evidence="3 4" key="1">
    <citation type="journal article" date="2014" name="BMC Genomics">
        <title>Comparative genome sequencing reveals chemotype-specific gene clusters in the toxigenic black mold Stachybotrys.</title>
        <authorList>
            <person name="Semeiks J."/>
            <person name="Borek D."/>
            <person name="Otwinowski Z."/>
            <person name="Grishin N.V."/>
        </authorList>
    </citation>
    <scope>NUCLEOTIDE SEQUENCE [LARGE SCALE GENOMIC DNA]</scope>
    <source>
        <strain evidence="3 4">IBT 40285</strain>
    </source>
</reference>
<name>A0A084QQ00_STAC4</name>
<accession>A0A084QQ00</accession>
<dbReference type="Pfam" id="PF12511">
    <property type="entry name" value="DUF3716"/>
    <property type="match status" value="1"/>
</dbReference>
<protein>
    <submittedName>
        <fullName evidence="3">Uncharacterized protein</fullName>
    </submittedName>
</protein>
<dbReference type="HOGENOM" id="CLU_005317_0_0_1"/>
<evidence type="ECO:0000313" key="3">
    <source>
        <dbReference type="EMBL" id="KFA66035.1"/>
    </source>
</evidence>
<keyword evidence="1" id="KW-0175">Coiled coil</keyword>
<feature type="coiled-coil region" evidence="1">
    <location>
        <begin position="64"/>
        <end position="105"/>
    </location>
</feature>